<keyword evidence="7 10" id="KW-0472">Membrane</keyword>
<evidence type="ECO:0000256" key="5">
    <source>
        <dbReference type="ARBA" id="ARBA00022989"/>
    </source>
</evidence>
<dbReference type="OrthoDB" id="297496at2759"/>
<keyword evidence="4" id="KW-0630">Potassium</keyword>
<dbReference type="GeneTree" id="ENSGT00940000166380"/>
<feature type="transmembrane region" description="Helical" evidence="10">
    <location>
        <begin position="164"/>
        <end position="182"/>
    </location>
</feature>
<proteinExistence type="inferred from homology"/>
<dbReference type="Xenbase" id="XB-GENE-6257492">
    <property type="gene designation" value="kcnk18"/>
</dbReference>
<dbReference type="KEGG" id="xtr:100486306"/>
<dbReference type="PANTHER" id="PTHR11003:SF346">
    <property type="entry name" value="POTASSIUM CHANNEL SUBFAMILY K MEMBER 18"/>
    <property type="match status" value="1"/>
</dbReference>
<gene>
    <name evidence="12 14 15" type="primary">kcnk18</name>
</gene>
<keyword evidence="5 10" id="KW-1133">Transmembrane helix</keyword>
<dbReference type="PRINTS" id="PR01333">
    <property type="entry name" value="2POREKCHANEL"/>
</dbReference>
<evidence type="ECO:0000256" key="10">
    <source>
        <dbReference type="SAM" id="Phobius"/>
    </source>
</evidence>
<protein>
    <submittedName>
        <fullName evidence="14">Potassium channel subfamily K member 18</fullName>
    </submittedName>
    <submittedName>
        <fullName evidence="12">Potassium channel, two pore domain subfamily K, member 18</fullName>
    </submittedName>
</protein>
<dbReference type="GeneID" id="100486306"/>
<organism evidence="12">
    <name type="scientific">Xenopus tropicalis</name>
    <name type="common">Western clawed frog</name>
    <name type="synonym">Silurana tropicalis</name>
    <dbReference type="NCBI Taxonomy" id="8364"/>
    <lineage>
        <taxon>Eukaryota</taxon>
        <taxon>Metazoa</taxon>
        <taxon>Chordata</taxon>
        <taxon>Craniata</taxon>
        <taxon>Vertebrata</taxon>
        <taxon>Euteleostomi</taxon>
        <taxon>Amphibia</taxon>
        <taxon>Batrachia</taxon>
        <taxon>Anura</taxon>
        <taxon>Pipoidea</taxon>
        <taxon>Pipidae</taxon>
        <taxon>Xenopodinae</taxon>
        <taxon>Xenopus</taxon>
        <taxon>Silurana</taxon>
    </lineage>
</organism>
<keyword evidence="2 9" id="KW-0813">Transport</keyword>
<keyword evidence="8 9" id="KW-0407">Ion channel</keyword>
<dbReference type="Reactome" id="R-XTR-5576886">
    <property type="pathway name" value="Phase 4 - resting membrane potential"/>
</dbReference>
<evidence type="ECO:0000256" key="1">
    <source>
        <dbReference type="ARBA" id="ARBA00004141"/>
    </source>
</evidence>
<dbReference type="Reactome" id="R-XTR-1299344">
    <property type="pathway name" value="TWIK-related spinal cord K+ channel (TRESK)"/>
</dbReference>
<keyword evidence="3 9" id="KW-0812">Transmembrane</keyword>
<dbReference type="Proteomes" id="UP000008143">
    <property type="component" value="Chromosome 7"/>
</dbReference>
<evidence type="ECO:0000256" key="6">
    <source>
        <dbReference type="ARBA" id="ARBA00023065"/>
    </source>
</evidence>
<evidence type="ECO:0000256" key="3">
    <source>
        <dbReference type="ARBA" id="ARBA00022692"/>
    </source>
</evidence>
<evidence type="ECO:0000259" key="11">
    <source>
        <dbReference type="Pfam" id="PF07885"/>
    </source>
</evidence>
<comment type="similarity">
    <text evidence="9">Belongs to the two pore domain potassium channel (TC 1.A.1.8) family.</text>
</comment>
<dbReference type="GO" id="GO:0071805">
    <property type="term" value="P:potassium ion transmembrane transport"/>
    <property type="evidence" value="ECO:0000318"/>
    <property type="project" value="GO_Central"/>
</dbReference>
<dbReference type="InterPro" id="IPR013099">
    <property type="entry name" value="K_chnl_dom"/>
</dbReference>
<dbReference type="InterPro" id="IPR003280">
    <property type="entry name" value="2pore_dom_K_chnl"/>
</dbReference>
<feature type="transmembrane region" description="Helical" evidence="10">
    <location>
        <begin position="40"/>
        <end position="68"/>
    </location>
</feature>
<dbReference type="Bgee" id="ENSXETG00000004192">
    <property type="expression patterns" value="Expressed in ovary and 4 other cell types or tissues"/>
</dbReference>
<feature type="domain" description="Potassium channel" evidence="11">
    <location>
        <begin position="127"/>
        <end position="189"/>
    </location>
</feature>
<feature type="domain" description="Potassium channel" evidence="11">
    <location>
        <begin position="328"/>
        <end position="400"/>
    </location>
</feature>
<dbReference type="PANTHER" id="PTHR11003">
    <property type="entry name" value="POTASSIUM CHANNEL, SUBFAMILY K"/>
    <property type="match status" value="1"/>
</dbReference>
<evidence type="ECO:0000256" key="9">
    <source>
        <dbReference type="RuleBase" id="RU003857"/>
    </source>
</evidence>
<dbReference type="RefSeq" id="XP_031761959.1">
    <property type="nucleotide sequence ID" value="XM_031906099.1"/>
</dbReference>
<evidence type="ECO:0000313" key="15">
    <source>
        <dbReference type="Xenbase" id="XB-GENE-6257492"/>
    </source>
</evidence>
<dbReference type="Ensembl" id="ENSXETT00000118254">
    <property type="protein sequence ID" value="ENSXETP00000110921"/>
    <property type="gene ID" value="ENSXETG00000004192"/>
</dbReference>
<sequence length="429" mass="48712">MKTEGDERRRADLLSEMETFTTTQGPPPQRGKCSWKCLQAFWISFPHVCLVCSLVLYSILGALMFWFIEGSREKEISQFEEFLEKLWMIVQNSSIDNATISDNGSAPEIFKELAREAIITDLQVEWLQKPEEQWSFKSSLFFCCTVFTTVGYGHICPVTMYGKLACMVYATLGIPLMLLLLADLGDILARLLSRTYKRAVLACNKLCHKPKPIKLSSLHKEHSGKSSLLKTMDSRVSMKEPLNITEVIKTQASVKRKYLQMRNIDIFELIIVKENQKVLPLKSSLQQKSFSCPDLDLWPPSDSAMQNFDKIGEELDHLDVPIVLIVLVMVAYIMCGACILPLWEDDWTTIDAFYFCFVTLTTIGFGDIIPKHPNYFLLLSAYTVVGMVIVCMAFKLGQNRLVSFYKQCILCISGGNIKKYSKTEDVSGQ</sequence>
<evidence type="ECO:0000256" key="4">
    <source>
        <dbReference type="ARBA" id="ARBA00022958"/>
    </source>
</evidence>
<dbReference type="SUPFAM" id="SSF81324">
    <property type="entry name" value="Voltage-gated potassium channels"/>
    <property type="match status" value="2"/>
</dbReference>
<evidence type="ECO:0000256" key="2">
    <source>
        <dbReference type="ARBA" id="ARBA00022448"/>
    </source>
</evidence>
<dbReference type="GO" id="GO:0005886">
    <property type="term" value="C:plasma membrane"/>
    <property type="evidence" value="ECO:0000318"/>
    <property type="project" value="GO_Central"/>
</dbReference>
<dbReference type="GO" id="GO:0022841">
    <property type="term" value="F:potassium ion leak channel activity"/>
    <property type="evidence" value="ECO:0000318"/>
    <property type="project" value="GO_Central"/>
</dbReference>
<accession>A0A803JSE0</accession>
<keyword evidence="6 9" id="KW-0406">Ion transport</keyword>
<dbReference type="Gene3D" id="1.10.287.70">
    <property type="match status" value="1"/>
</dbReference>
<dbReference type="GO" id="GO:0015271">
    <property type="term" value="F:outward rectifier potassium channel activity"/>
    <property type="evidence" value="ECO:0000318"/>
    <property type="project" value="GO_Central"/>
</dbReference>
<reference evidence="14" key="3">
    <citation type="submission" date="2025-04" db="UniProtKB">
        <authorList>
            <consortium name="RefSeq"/>
        </authorList>
    </citation>
    <scope>IDENTIFICATION</scope>
    <source>
        <strain evidence="14">Nigerian</strain>
        <tissue evidence="14">Liver and blood</tissue>
    </source>
</reference>
<dbReference type="AGR" id="Xenbase:XB-GENE-6257492"/>
<feature type="transmembrane region" description="Helical" evidence="10">
    <location>
        <begin position="352"/>
        <end position="369"/>
    </location>
</feature>
<dbReference type="OMA" id="FWAVFPH"/>
<evidence type="ECO:0000313" key="13">
    <source>
        <dbReference type="Proteomes" id="UP000008143"/>
    </source>
</evidence>
<feature type="transmembrane region" description="Helical" evidence="10">
    <location>
        <begin position="320"/>
        <end position="340"/>
    </location>
</feature>
<dbReference type="Pfam" id="PF07885">
    <property type="entry name" value="Ion_trans_2"/>
    <property type="match status" value="2"/>
</dbReference>
<reference evidence="12" key="1">
    <citation type="journal article" date="2010" name="Science">
        <title>The genome of the Western clawed frog Xenopus tropicalis.</title>
        <authorList>
            <person name="Hellsten U."/>
            <person name="Harland R.M."/>
            <person name="Gilchrist M.J."/>
            <person name="Hendrix D."/>
            <person name="Jurka J."/>
            <person name="Kapitonov V."/>
            <person name="Ovcharenko I."/>
            <person name="Putnam N.H."/>
            <person name="Shu S."/>
            <person name="Taher L."/>
            <person name="Blitz I.L."/>
            <person name="Blumberg B."/>
            <person name="Dichmann D.S."/>
            <person name="Dubchak I."/>
            <person name="Amaya E."/>
            <person name="Detter J.C."/>
            <person name="Fletcher R."/>
            <person name="Gerhard D.S."/>
            <person name="Goodstein D."/>
            <person name="Graves T."/>
            <person name="Grigoriev I.V."/>
            <person name="Grimwood J."/>
            <person name="Kawashima T."/>
            <person name="Lindquist E."/>
            <person name="Lucas S.M."/>
            <person name="Mead P.E."/>
            <person name="Mitros T."/>
            <person name="Ogino H."/>
            <person name="Ohta Y."/>
            <person name="Poliakov A.V."/>
            <person name="Pollet N."/>
            <person name="Robert J."/>
            <person name="Salamov A."/>
            <person name="Sater A.K."/>
            <person name="Schmutz J."/>
            <person name="Terry A."/>
            <person name="Vize P.D."/>
            <person name="Warren W.C."/>
            <person name="Wells D."/>
            <person name="Wills A."/>
            <person name="Wilson R.K."/>
            <person name="Zimmerman L.B."/>
            <person name="Zorn A.M."/>
            <person name="Grainger R."/>
            <person name="Grammer T."/>
            <person name="Khokha M.K."/>
            <person name="Richardson P.M."/>
            <person name="Rokhsar D.S."/>
        </authorList>
    </citation>
    <scope>NUCLEOTIDE SEQUENCE [LARGE SCALE GENOMIC DNA]</scope>
    <source>
        <strain evidence="12">Nigerian</strain>
    </source>
</reference>
<name>A0A803JSE0_XENTR</name>
<keyword evidence="13" id="KW-1185">Reference proteome</keyword>
<dbReference type="AlphaFoldDB" id="A0A803JSE0"/>
<comment type="subcellular location">
    <subcellularLocation>
        <location evidence="1">Membrane</location>
        <topology evidence="1">Multi-pass membrane protein</topology>
    </subcellularLocation>
</comment>
<evidence type="ECO:0000256" key="8">
    <source>
        <dbReference type="ARBA" id="ARBA00023303"/>
    </source>
</evidence>
<evidence type="ECO:0000256" key="7">
    <source>
        <dbReference type="ARBA" id="ARBA00023136"/>
    </source>
</evidence>
<evidence type="ECO:0000313" key="14">
    <source>
        <dbReference type="RefSeq" id="XP_031761959.1"/>
    </source>
</evidence>
<feature type="transmembrane region" description="Helical" evidence="10">
    <location>
        <begin position="375"/>
        <end position="396"/>
    </location>
</feature>
<evidence type="ECO:0000313" key="12">
    <source>
        <dbReference type="Ensembl" id="ENSXETP00000110921"/>
    </source>
</evidence>
<reference evidence="12" key="2">
    <citation type="submission" date="2021-03" db="UniProtKB">
        <authorList>
            <consortium name="Ensembl"/>
        </authorList>
    </citation>
    <scope>IDENTIFICATION</scope>
</reference>
<dbReference type="CTD" id="338567"/>